<feature type="region of interest" description="Disordered" evidence="1">
    <location>
        <begin position="413"/>
        <end position="435"/>
    </location>
</feature>
<gene>
    <name evidence="3" type="ORF">CLEI1391_LOCUS11743</name>
</gene>
<protein>
    <recommendedName>
        <fullName evidence="2">PPM-type phosphatase domain-containing protein</fullName>
    </recommendedName>
</protein>
<dbReference type="PANTHER" id="PTHR21586">
    <property type="entry name" value="TIPA"/>
    <property type="match status" value="1"/>
</dbReference>
<dbReference type="AlphaFoldDB" id="A0A7S0WUY0"/>
<name>A0A7S0WUY0_9CHLO</name>
<feature type="compositionally biased region" description="Low complexity" evidence="1">
    <location>
        <begin position="170"/>
        <end position="183"/>
    </location>
</feature>
<dbReference type="InterPro" id="IPR001932">
    <property type="entry name" value="PPM-type_phosphatase-like_dom"/>
</dbReference>
<dbReference type="PROSITE" id="PS51746">
    <property type="entry name" value="PPM_2"/>
    <property type="match status" value="1"/>
</dbReference>
<reference evidence="3" key="1">
    <citation type="submission" date="2021-01" db="EMBL/GenBank/DDBJ databases">
        <authorList>
            <person name="Corre E."/>
            <person name="Pelletier E."/>
            <person name="Niang G."/>
            <person name="Scheremetjew M."/>
            <person name="Finn R."/>
            <person name="Kale V."/>
            <person name="Holt S."/>
            <person name="Cochrane G."/>
            <person name="Meng A."/>
            <person name="Brown T."/>
            <person name="Cohen L."/>
        </authorList>
    </citation>
    <scope>NUCLEOTIDE SEQUENCE</scope>
    <source>
        <strain evidence="3">SAG 11-49</strain>
    </source>
</reference>
<dbReference type="SUPFAM" id="SSF81606">
    <property type="entry name" value="PP2C-like"/>
    <property type="match status" value="1"/>
</dbReference>
<dbReference type="Gene3D" id="3.60.40.10">
    <property type="entry name" value="PPM-type phosphatase domain"/>
    <property type="match status" value="1"/>
</dbReference>
<evidence type="ECO:0000256" key="1">
    <source>
        <dbReference type="SAM" id="MobiDB-lite"/>
    </source>
</evidence>
<dbReference type="InterPro" id="IPR036457">
    <property type="entry name" value="PPM-type-like_dom_sf"/>
</dbReference>
<feature type="compositionally biased region" description="Gly residues" evidence="1">
    <location>
        <begin position="413"/>
        <end position="427"/>
    </location>
</feature>
<feature type="region of interest" description="Disordered" evidence="1">
    <location>
        <begin position="224"/>
        <end position="274"/>
    </location>
</feature>
<dbReference type="InterPro" id="IPR053287">
    <property type="entry name" value="PP2C-like_domain"/>
</dbReference>
<proteinExistence type="predicted"/>
<evidence type="ECO:0000259" key="2">
    <source>
        <dbReference type="PROSITE" id="PS51746"/>
    </source>
</evidence>
<feature type="domain" description="PPM-type phosphatase" evidence="2">
    <location>
        <begin position="90"/>
        <end position="507"/>
    </location>
</feature>
<dbReference type="EMBL" id="HBFB01020907">
    <property type="protein sequence ID" value="CAD8684375.1"/>
    <property type="molecule type" value="Transcribed_RNA"/>
</dbReference>
<evidence type="ECO:0000313" key="3">
    <source>
        <dbReference type="EMBL" id="CAD8684375.1"/>
    </source>
</evidence>
<sequence>MGLLKKFKASLFGSSKSANEKNADCEIFSGPPGPELGAPPEYRPQIDLRDFGSVAASHSGPEGGVHDINACAPSLKLPWDAPTDWAYGKSISMYDAAPVTGRRSGDPIADCFVTLGYANGALLAVADGVNWGEPARRAARCAVLGATAHLHAALQRLIKDSSASPENGHAAAPSTSAPSSSTSSDVIFGEMVNAVHAAQQLIKRQCGTMTTLVLTMVLPIAAPASDSSAHPSTASSSSHTPTSAARPMSSRLMSKLGRKPSSSELGDADASSSGRSGQWVALTLTVGDSPAYVWRPSTGRVQELTAASHAGSIRDPRWTPGALGYALGDDPDLANMTASITRLAAGDIVFLASDGVADNFDPIILKTARRAPYASELNAVADAEPGPPMLTPEEVDAAALRAIQAAIAAIAGSGGAPGGAGGSSGSKGRGKPAPPATQLTARELVEGLLKHVYQATEEQRAYVEETAAKAAERAAEAAAARAASAGGRSLSTDGPRRASINNIAVSLPGKMDHATVAAFQVGHRPERAAV</sequence>
<accession>A0A7S0WUY0</accession>
<dbReference type="PANTHER" id="PTHR21586:SF0">
    <property type="entry name" value="PP2C-LIKE DOMAIN-CONTAINING PROTEIN CG9801"/>
    <property type="match status" value="1"/>
</dbReference>
<feature type="region of interest" description="Disordered" evidence="1">
    <location>
        <begin position="162"/>
        <end position="183"/>
    </location>
</feature>
<organism evidence="3">
    <name type="scientific">Chlamydomonas leiostraca</name>
    <dbReference type="NCBI Taxonomy" id="1034604"/>
    <lineage>
        <taxon>Eukaryota</taxon>
        <taxon>Viridiplantae</taxon>
        <taxon>Chlorophyta</taxon>
        <taxon>core chlorophytes</taxon>
        <taxon>Chlorophyceae</taxon>
        <taxon>CS clade</taxon>
        <taxon>Chlamydomonadales</taxon>
        <taxon>Chlamydomonadaceae</taxon>
        <taxon>Chlamydomonas</taxon>
    </lineage>
</organism>
<feature type="compositionally biased region" description="Low complexity" evidence="1">
    <location>
        <begin position="224"/>
        <end position="245"/>
    </location>
</feature>